<evidence type="ECO:0000256" key="3">
    <source>
        <dbReference type="ARBA" id="ARBA00008802"/>
    </source>
</evidence>
<keyword evidence="5 10" id="KW-0285">Flavoprotein</keyword>
<keyword evidence="10" id="KW-1133">Transmembrane helix</keyword>
<comment type="cofactor">
    <cofactor evidence="1 10">
        <name>FAD</name>
        <dbReference type="ChEBI" id="CHEBI:57692"/>
    </cofactor>
</comment>
<evidence type="ECO:0000256" key="4">
    <source>
        <dbReference type="ARBA" id="ARBA00012312"/>
    </source>
</evidence>
<evidence type="ECO:0000256" key="6">
    <source>
        <dbReference type="ARBA" id="ARBA00022827"/>
    </source>
</evidence>
<protein>
    <recommendedName>
        <fullName evidence="4 10">Squalene monooxygenase</fullName>
        <ecNumber evidence="4 10">1.14.14.17</ecNumber>
    </recommendedName>
</protein>
<dbReference type="GO" id="GO:0004506">
    <property type="term" value="F:squalene monooxygenase activity"/>
    <property type="evidence" value="ECO:0007669"/>
    <property type="project" value="UniProtKB-UniRule"/>
</dbReference>
<dbReference type="RefSeq" id="XP_064852838.1">
    <property type="nucleotide sequence ID" value="XM_064996766.1"/>
</dbReference>
<evidence type="ECO:0000259" key="11">
    <source>
        <dbReference type="Pfam" id="PF08491"/>
    </source>
</evidence>
<dbReference type="EMBL" id="BTFZ01000011">
    <property type="protein sequence ID" value="GMM35842.1"/>
    <property type="molecule type" value="Genomic_DNA"/>
</dbReference>
<keyword evidence="12" id="KW-0503">Monooxygenase</keyword>
<comment type="caution">
    <text evidence="12">The sequence shown here is derived from an EMBL/GenBank/DDBJ whole genome shotgun (WGS) entry which is preliminary data.</text>
</comment>
<keyword evidence="9 10" id="KW-0472">Membrane</keyword>
<dbReference type="Pfam" id="PF08491">
    <property type="entry name" value="SE"/>
    <property type="match status" value="1"/>
</dbReference>
<dbReference type="InterPro" id="IPR036188">
    <property type="entry name" value="FAD/NAD-bd_sf"/>
</dbReference>
<comment type="subcellular location">
    <subcellularLocation>
        <location evidence="10">Endoplasmic reticulum membrane</location>
        <topology evidence="10">Multi-pass membrane protein</topology>
    </subcellularLocation>
    <subcellularLocation>
        <location evidence="2">Microsome membrane</location>
        <topology evidence="2">Multi-pass membrane protein</topology>
    </subcellularLocation>
</comment>
<reference evidence="12 13" key="1">
    <citation type="journal article" date="2023" name="Elife">
        <title>Identification of key yeast species and microbe-microbe interactions impacting larval growth of Drosophila in the wild.</title>
        <authorList>
            <person name="Mure A."/>
            <person name="Sugiura Y."/>
            <person name="Maeda R."/>
            <person name="Honda K."/>
            <person name="Sakurai N."/>
            <person name="Takahashi Y."/>
            <person name="Watada M."/>
            <person name="Katoh T."/>
            <person name="Gotoh A."/>
            <person name="Gotoh Y."/>
            <person name="Taniguchi I."/>
            <person name="Nakamura K."/>
            <person name="Hayashi T."/>
            <person name="Katayama T."/>
            <person name="Uemura T."/>
            <person name="Hattori Y."/>
        </authorList>
    </citation>
    <scope>NUCLEOTIDE SEQUENCE [LARGE SCALE GENOMIC DNA]</scope>
    <source>
        <strain evidence="12 13">SC-9</strain>
    </source>
</reference>
<evidence type="ECO:0000256" key="8">
    <source>
        <dbReference type="ARBA" id="ARBA00023002"/>
    </source>
</evidence>
<accession>A0AAV5QMT2</accession>
<evidence type="ECO:0000256" key="7">
    <source>
        <dbReference type="ARBA" id="ARBA00022848"/>
    </source>
</evidence>
<keyword evidence="10" id="KW-0812">Transmembrane</keyword>
<dbReference type="PANTHER" id="PTHR10835">
    <property type="entry name" value="SQUALENE MONOOXYGENASE"/>
    <property type="match status" value="1"/>
</dbReference>
<keyword evidence="7" id="KW-0492">Microsome</keyword>
<evidence type="ECO:0000256" key="5">
    <source>
        <dbReference type="ARBA" id="ARBA00022630"/>
    </source>
</evidence>
<evidence type="ECO:0000313" key="13">
    <source>
        <dbReference type="Proteomes" id="UP001360560"/>
    </source>
</evidence>
<evidence type="ECO:0000256" key="10">
    <source>
        <dbReference type="RuleBase" id="RU367121"/>
    </source>
</evidence>
<dbReference type="PRINTS" id="PR00420">
    <property type="entry name" value="RNGMNOXGNASE"/>
</dbReference>
<feature type="domain" description="Squalene epoxidase" evidence="11">
    <location>
        <begin position="194"/>
        <end position="467"/>
    </location>
</feature>
<comment type="function">
    <text evidence="10">Catalyzes the stereospecific oxidation of squalene to (S)-2,3-epoxysqualene, and is considered to be a rate-limiting enzyme in steroid biosynthesis.</text>
</comment>
<dbReference type="SUPFAM" id="SSF51905">
    <property type="entry name" value="FAD/NAD(P)-binding domain"/>
    <property type="match status" value="1"/>
</dbReference>
<dbReference type="EC" id="1.14.14.17" evidence="4 10"/>
<keyword evidence="10" id="KW-0256">Endoplasmic reticulum</keyword>
<dbReference type="GO" id="GO:0006696">
    <property type="term" value="P:ergosterol biosynthetic process"/>
    <property type="evidence" value="ECO:0007669"/>
    <property type="project" value="TreeGrafter"/>
</dbReference>
<comment type="catalytic activity">
    <reaction evidence="10">
        <text>squalene + reduced [NADPH--hemoprotein reductase] + O2 = (S)-2,3-epoxysqualene + oxidized [NADPH--hemoprotein reductase] + H2O + H(+)</text>
        <dbReference type="Rhea" id="RHEA:25282"/>
        <dbReference type="Rhea" id="RHEA-COMP:11964"/>
        <dbReference type="Rhea" id="RHEA-COMP:11965"/>
        <dbReference type="ChEBI" id="CHEBI:15377"/>
        <dbReference type="ChEBI" id="CHEBI:15378"/>
        <dbReference type="ChEBI" id="CHEBI:15379"/>
        <dbReference type="ChEBI" id="CHEBI:15440"/>
        <dbReference type="ChEBI" id="CHEBI:15441"/>
        <dbReference type="ChEBI" id="CHEBI:57618"/>
        <dbReference type="ChEBI" id="CHEBI:58210"/>
        <dbReference type="EC" id="1.14.14.17"/>
    </reaction>
</comment>
<dbReference type="GO" id="GO:0005789">
    <property type="term" value="C:endoplasmic reticulum membrane"/>
    <property type="evidence" value="ECO:0007669"/>
    <property type="project" value="UniProtKB-SubCell"/>
</dbReference>
<gene>
    <name evidence="12" type="ORF">DASC09_031670</name>
</gene>
<proteinExistence type="inferred from homology"/>
<name>A0AAV5QMT2_9ASCO</name>
<dbReference type="AlphaFoldDB" id="A0AAV5QMT2"/>
<feature type="transmembrane region" description="Helical" evidence="10">
    <location>
        <begin position="436"/>
        <end position="454"/>
    </location>
</feature>
<organism evidence="12 13">
    <name type="scientific">Saccharomycopsis crataegensis</name>
    <dbReference type="NCBI Taxonomy" id="43959"/>
    <lineage>
        <taxon>Eukaryota</taxon>
        <taxon>Fungi</taxon>
        <taxon>Dikarya</taxon>
        <taxon>Ascomycota</taxon>
        <taxon>Saccharomycotina</taxon>
        <taxon>Saccharomycetes</taxon>
        <taxon>Saccharomycopsidaceae</taxon>
        <taxon>Saccharomycopsis</taxon>
    </lineage>
</organism>
<feature type="transmembrane region" description="Helical" evidence="10">
    <location>
        <begin position="466"/>
        <end position="485"/>
    </location>
</feature>
<evidence type="ECO:0000256" key="9">
    <source>
        <dbReference type="ARBA" id="ARBA00023136"/>
    </source>
</evidence>
<dbReference type="InterPro" id="IPR040125">
    <property type="entry name" value="Squalene_monox"/>
</dbReference>
<dbReference type="GeneID" id="90073817"/>
<evidence type="ECO:0000256" key="1">
    <source>
        <dbReference type="ARBA" id="ARBA00001974"/>
    </source>
</evidence>
<dbReference type="PANTHER" id="PTHR10835:SF0">
    <property type="entry name" value="SQUALENE MONOOXYGENASE"/>
    <property type="match status" value="1"/>
</dbReference>
<comment type="similarity">
    <text evidence="3 10">Belongs to the squalene monooxygenase family.</text>
</comment>
<dbReference type="Proteomes" id="UP001360560">
    <property type="component" value="Unassembled WGS sequence"/>
</dbReference>
<evidence type="ECO:0000313" key="12">
    <source>
        <dbReference type="EMBL" id="GMM35842.1"/>
    </source>
</evidence>
<dbReference type="GO" id="GO:0050660">
    <property type="term" value="F:flavin adenine dinucleotide binding"/>
    <property type="evidence" value="ECO:0007669"/>
    <property type="project" value="UniProtKB-UniRule"/>
</dbReference>
<evidence type="ECO:0000256" key="2">
    <source>
        <dbReference type="ARBA" id="ARBA00004154"/>
    </source>
</evidence>
<dbReference type="InterPro" id="IPR013698">
    <property type="entry name" value="Squalene_epoxidase"/>
</dbReference>
<sequence length="490" mass="54752">MSITADNSIQYDAIVIGAGVVGPAISTALARQGRKVLLIERDWTQPDRIVGELMQPAGLKALKSLGMIEAVNNIEAIHVDGYSIFYHGEQLIIDYPEKSVSHKIQDVPCCATNENSKIVSDSTLDAKYFEENEREVGVAFRHGEFISNLRSIAKKQPNLTCLKGTVIKIEKNDLGHVTGVMVNETDRSKVVYNAHLTICCDGIFSKFRKTLGQSNVPTVGSHFISLTLENAELPSPNHGHVVISNEAPILIYQISPVETRILCAYRSPKLPTVNDVKLKKYLNETVYNIIPESIRPSYKNALLNSRIRIMPNSYLVAKRNEIPGLFVMGDALNMRHPLTGGGMTVGLNDAVLLAKLLSPDKIESFADHSKVLDQFMEFHHERKSLDSVINVLSIALYSLFSADSKYLVILQKGCFHYLTKIPYPIALLSGLVPEPFMLFKHFFAVAFFSIMFNFRENGLVMFPVSIYEAIFTLYTAIVVFTPYMWQEIVS</sequence>
<dbReference type="Gene3D" id="3.50.50.60">
    <property type="entry name" value="FAD/NAD(P)-binding domain"/>
    <property type="match status" value="1"/>
</dbReference>
<keyword evidence="8 10" id="KW-0560">Oxidoreductase</keyword>
<keyword evidence="13" id="KW-1185">Reference proteome</keyword>
<keyword evidence="6 10" id="KW-0274">FAD</keyword>